<evidence type="ECO:0000256" key="5">
    <source>
        <dbReference type="ARBA" id="ARBA00022692"/>
    </source>
</evidence>
<dbReference type="PROSITE" id="PS51450">
    <property type="entry name" value="LRR"/>
    <property type="match status" value="2"/>
</dbReference>
<evidence type="ECO:0000256" key="4">
    <source>
        <dbReference type="ARBA" id="ARBA00022614"/>
    </source>
</evidence>
<dbReference type="Gene3D" id="3.80.10.10">
    <property type="entry name" value="Ribonuclease Inhibitor"/>
    <property type="match status" value="2"/>
</dbReference>
<protein>
    <recommendedName>
        <fullName evidence="14">LRRNT domain-containing protein</fullName>
    </recommendedName>
</protein>
<feature type="region of interest" description="Disordered" evidence="13">
    <location>
        <begin position="81"/>
        <end position="209"/>
    </location>
</feature>
<evidence type="ECO:0000256" key="9">
    <source>
        <dbReference type="ARBA" id="ARBA00023065"/>
    </source>
</evidence>
<dbReference type="EnsemblMetazoa" id="ACUA008239-RA">
    <property type="protein sequence ID" value="ACUA008239-PA"/>
    <property type="gene ID" value="ACUA008239"/>
</dbReference>
<evidence type="ECO:0000259" key="14">
    <source>
        <dbReference type="SMART" id="SM00013"/>
    </source>
</evidence>
<dbReference type="Pfam" id="PF13855">
    <property type="entry name" value="LRR_8"/>
    <property type="match status" value="1"/>
</dbReference>
<keyword evidence="16" id="KW-1185">Reference proteome</keyword>
<evidence type="ECO:0000256" key="13">
    <source>
        <dbReference type="SAM" id="MobiDB-lite"/>
    </source>
</evidence>
<evidence type="ECO:0000313" key="15">
    <source>
        <dbReference type="EnsemblMetazoa" id="ACUA008239-PA"/>
    </source>
</evidence>
<evidence type="ECO:0000256" key="8">
    <source>
        <dbReference type="ARBA" id="ARBA00022989"/>
    </source>
</evidence>
<evidence type="ECO:0000256" key="1">
    <source>
        <dbReference type="ARBA" id="ARBA00004162"/>
    </source>
</evidence>
<dbReference type="PANTHER" id="PTHR46473:SF23">
    <property type="entry name" value="GH08155P"/>
    <property type="match status" value="1"/>
</dbReference>
<keyword evidence="6" id="KW-0732">Signal</keyword>
<evidence type="ECO:0000313" key="16">
    <source>
        <dbReference type="Proteomes" id="UP000075883"/>
    </source>
</evidence>
<reference evidence="16" key="1">
    <citation type="submission" date="2013-09" db="EMBL/GenBank/DDBJ databases">
        <title>The Genome Sequence of Anopheles culicifacies species A.</title>
        <authorList>
            <consortium name="The Broad Institute Genomics Platform"/>
            <person name="Neafsey D.E."/>
            <person name="Besansky N."/>
            <person name="Howell P."/>
            <person name="Walton C."/>
            <person name="Young S.K."/>
            <person name="Zeng Q."/>
            <person name="Gargeya S."/>
            <person name="Fitzgerald M."/>
            <person name="Haas B."/>
            <person name="Abouelleil A."/>
            <person name="Allen A.W."/>
            <person name="Alvarado L."/>
            <person name="Arachchi H.M."/>
            <person name="Berlin A.M."/>
            <person name="Chapman S.B."/>
            <person name="Gainer-Dewar J."/>
            <person name="Goldberg J."/>
            <person name="Griggs A."/>
            <person name="Gujja S."/>
            <person name="Hansen M."/>
            <person name="Howarth C."/>
            <person name="Imamovic A."/>
            <person name="Ireland A."/>
            <person name="Larimer J."/>
            <person name="McCowan C."/>
            <person name="Murphy C."/>
            <person name="Pearson M."/>
            <person name="Poon T.W."/>
            <person name="Priest M."/>
            <person name="Roberts A."/>
            <person name="Saif S."/>
            <person name="Shea T."/>
            <person name="Sisk P."/>
            <person name="Sykes S."/>
            <person name="Wortman J."/>
            <person name="Nusbaum C."/>
            <person name="Birren B."/>
        </authorList>
    </citation>
    <scope>NUCLEOTIDE SEQUENCE [LARGE SCALE GENOMIC DNA]</scope>
    <source>
        <strain evidence="16">A-37</strain>
    </source>
</reference>
<sequence length="720" mass="77673">MVPSVGEPAGLGNILTAKVDAFVMGYVRRNVVLLLLLLGVIVPESSLHVAGRIVGDNVAGSNVLYTDVPPMLSQAADHTTPTHMAVGEPPIPVGKLEGAGAPFKSANAPNAEHQSGSDSNGGTEPSVTVPMASSSSPISSSVPNGGSGVAVSLTGGSTTSTSTISVTTSSTVAPTTTSSTSSTSTTEPSTTTTSTGIPPVTSSSSNSRSIPTAPPIECYHAQPELCAERKAGDCECSIDPLVPAALYCCNVTDINKAIGCVTNAPETTSWKYLHMRNVTVRELALNVSNRYIKTLLSLAITDGTIQRISTSFARFSSPVCLNVSNNNISEIEPRAFRELRNLTMLDLSYNNLSTIPSTNGKFRLDIRGNVGMLCKSLLESLKSGVKFKDPESTFCLTNRTFNWFNSTDSLPLHQLETIQRVQDECPENCTCELDRLNFDLNNTERKTITTRVACTGLGLTKFPDRLPAGTVTLNISNNNITSLEALNTPPYQSLLRLHADDNQISSLSDLEGMDFISRFTLFSIRRNKLKTVQSYIFTKSLDLGSYIFLEGNPMTCDCNAAKGFKNWLLSRKAQVPDHENIFCEGNTNLPQLVTIQESKLCQSQHDWTDYIYYLIATEILLLLALVCKVSYDYWVFKTAGYLPWPANKMPKLPCDFASFRLPFVTGGGRRTVMTTESGAGTAATATTASTIVTVLVTTITTTGVGRLIGRKAEQLVEHYR</sequence>
<evidence type="ECO:0000256" key="6">
    <source>
        <dbReference type="ARBA" id="ARBA00022729"/>
    </source>
</evidence>
<keyword evidence="2" id="KW-0813">Transport</keyword>
<keyword evidence="5" id="KW-0812">Transmembrane</keyword>
<comment type="subcellular location">
    <subcellularLocation>
        <location evidence="1">Cell membrane</location>
        <topology evidence="1">Single-pass membrane protein</topology>
    </subcellularLocation>
</comment>
<dbReference type="STRING" id="139723.A0A182M327"/>
<dbReference type="InterPro" id="IPR051432">
    <property type="entry name" value="KCNMA1_auxiliary"/>
</dbReference>
<accession>A0A182M327</accession>
<keyword evidence="11" id="KW-1015">Disulfide bond</keyword>
<evidence type="ECO:0000256" key="11">
    <source>
        <dbReference type="ARBA" id="ARBA00023157"/>
    </source>
</evidence>
<dbReference type="SMART" id="SM00364">
    <property type="entry name" value="LRR_BAC"/>
    <property type="match status" value="3"/>
</dbReference>
<dbReference type="Proteomes" id="UP000075883">
    <property type="component" value="Unassembled WGS sequence"/>
</dbReference>
<dbReference type="EMBL" id="AXCM01001777">
    <property type="status" value="NOT_ANNOTATED_CDS"/>
    <property type="molecule type" value="Genomic_DNA"/>
</dbReference>
<organism evidence="15 16">
    <name type="scientific">Anopheles culicifacies</name>
    <dbReference type="NCBI Taxonomy" id="139723"/>
    <lineage>
        <taxon>Eukaryota</taxon>
        <taxon>Metazoa</taxon>
        <taxon>Ecdysozoa</taxon>
        <taxon>Arthropoda</taxon>
        <taxon>Hexapoda</taxon>
        <taxon>Insecta</taxon>
        <taxon>Pterygota</taxon>
        <taxon>Neoptera</taxon>
        <taxon>Endopterygota</taxon>
        <taxon>Diptera</taxon>
        <taxon>Nematocera</taxon>
        <taxon>Culicoidea</taxon>
        <taxon>Culicidae</taxon>
        <taxon>Anophelinae</taxon>
        <taxon>Anopheles</taxon>
        <taxon>culicifacies species complex</taxon>
    </lineage>
</organism>
<feature type="compositionally biased region" description="Polar residues" evidence="13">
    <location>
        <begin position="112"/>
        <end position="126"/>
    </location>
</feature>
<reference evidence="15" key="2">
    <citation type="submission" date="2020-05" db="UniProtKB">
        <authorList>
            <consortium name="EnsemblMetazoa"/>
        </authorList>
    </citation>
    <scope>IDENTIFICATION</scope>
    <source>
        <strain evidence="15">A-37</strain>
    </source>
</reference>
<keyword evidence="9" id="KW-0406">Ion transport</keyword>
<dbReference type="InterPro" id="IPR000372">
    <property type="entry name" value="LRRNT"/>
</dbReference>
<keyword evidence="8" id="KW-1133">Transmembrane helix</keyword>
<keyword evidence="3" id="KW-1003">Cell membrane</keyword>
<evidence type="ECO:0000256" key="2">
    <source>
        <dbReference type="ARBA" id="ARBA00022448"/>
    </source>
</evidence>
<feature type="domain" description="LRRNT" evidence="14">
    <location>
        <begin position="424"/>
        <end position="472"/>
    </location>
</feature>
<keyword evidence="7" id="KW-0677">Repeat</keyword>
<dbReference type="SUPFAM" id="SSF52058">
    <property type="entry name" value="L domain-like"/>
    <property type="match status" value="1"/>
</dbReference>
<dbReference type="GO" id="GO:0034220">
    <property type="term" value="P:monoatomic ion transmembrane transport"/>
    <property type="evidence" value="ECO:0007669"/>
    <property type="project" value="UniProtKB-KW"/>
</dbReference>
<evidence type="ECO:0000256" key="12">
    <source>
        <dbReference type="ARBA" id="ARBA00023303"/>
    </source>
</evidence>
<dbReference type="PANTHER" id="PTHR46473">
    <property type="entry name" value="GH08155P"/>
    <property type="match status" value="1"/>
</dbReference>
<feature type="compositionally biased region" description="Low complexity" evidence="13">
    <location>
        <begin position="132"/>
        <end position="209"/>
    </location>
</feature>
<dbReference type="VEuPathDB" id="VectorBase:ACUA008239"/>
<evidence type="ECO:0000256" key="3">
    <source>
        <dbReference type="ARBA" id="ARBA00022475"/>
    </source>
</evidence>
<dbReference type="InterPro" id="IPR001611">
    <property type="entry name" value="Leu-rich_rpt"/>
</dbReference>
<dbReference type="InterPro" id="IPR032675">
    <property type="entry name" value="LRR_dom_sf"/>
</dbReference>
<evidence type="ECO:0000256" key="7">
    <source>
        <dbReference type="ARBA" id="ARBA00022737"/>
    </source>
</evidence>
<dbReference type="SMART" id="SM00369">
    <property type="entry name" value="LRR_TYP"/>
    <property type="match status" value="2"/>
</dbReference>
<keyword evidence="12" id="KW-0407">Ion channel</keyword>
<dbReference type="AlphaFoldDB" id="A0A182M327"/>
<dbReference type="GO" id="GO:0005886">
    <property type="term" value="C:plasma membrane"/>
    <property type="evidence" value="ECO:0007669"/>
    <property type="project" value="UniProtKB-SubCell"/>
</dbReference>
<keyword evidence="10" id="KW-0472">Membrane</keyword>
<dbReference type="SMART" id="SM00013">
    <property type="entry name" value="LRRNT"/>
    <property type="match status" value="1"/>
</dbReference>
<proteinExistence type="predicted"/>
<evidence type="ECO:0000256" key="10">
    <source>
        <dbReference type="ARBA" id="ARBA00023136"/>
    </source>
</evidence>
<keyword evidence="4" id="KW-0433">Leucine-rich repeat</keyword>
<dbReference type="InterPro" id="IPR003591">
    <property type="entry name" value="Leu-rich_rpt_typical-subtyp"/>
</dbReference>
<name>A0A182M327_9DIPT</name>